<evidence type="ECO:0000256" key="4">
    <source>
        <dbReference type="ARBA" id="ARBA00022729"/>
    </source>
</evidence>
<reference evidence="13" key="4">
    <citation type="submission" date="2025-09" db="UniProtKB">
        <authorList>
            <consortium name="Ensembl"/>
        </authorList>
    </citation>
    <scope>IDENTIFICATION</scope>
    <source>
        <strain evidence="13">JP 163 A</strain>
    </source>
</reference>
<keyword evidence="8" id="KW-0472">Membrane</keyword>
<name>A0A3B5PR24_XIPMA</name>
<keyword evidence="7" id="KW-1133">Transmembrane helix</keyword>
<evidence type="ECO:0000313" key="13">
    <source>
        <dbReference type="Ensembl" id="ENSXMAP00000022153.1"/>
    </source>
</evidence>
<evidence type="ECO:0000256" key="11">
    <source>
        <dbReference type="SAM" id="SignalP"/>
    </source>
</evidence>
<protein>
    <submittedName>
        <fullName evidence="13">Poliovirus receptor homolog</fullName>
    </submittedName>
</protein>
<feature type="chain" id="PRO_5017179988" evidence="11">
    <location>
        <begin position="21"/>
        <end position="362"/>
    </location>
</feature>
<dbReference type="SMART" id="SM00408">
    <property type="entry name" value="IGc2"/>
    <property type="match status" value="2"/>
</dbReference>
<dbReference type="Ensembl" id="ENSXMAT00000042229.1">
    <property type="protein sequence ID" value="ENSXMAP00000022153.1"/>
    <property type="gene ID" value="ENSXMAG00000027373.1"/>
</dbReference>
<dbReference type="PANTHER" id="PTHR23277:SF106">
    <property type="entry name" value="NECTIN-1 ISOFORM X1-RELATED"/>
    <property type="match status" value="1"/>
</dbReference>
<evidence type="ECO:0000256" key="10">
    <source>
        <dbReference type="ARBA" id="ARBA00023180"/>
    </source>
</evidence>
<evidence type="ECO:0000256" key="1">
    <source>
        <dbReference type="ARBA" id="ARBA00004167"/>
    </source>
</evidence>
<evidence type="ECO:0000256" key="8">
    <source>
        <dbReference type="ARBA" id="ARBA00023136"/>
    </source>
</evidence>
<evidence type="ECO:0000313" key="14">
    <source>
        <dbReference type="Proteomes" id="UP000002852"/>
    </source>
</evidence>
<dbReference type="InterPro" id="IPR003598">
    <property type="entry name" value="Ig_sub2"/>
</dbReference>
<evidence type="ECO:0000256" key="7">
    <source>
        <dbReference type="ARBA" id="ARBA00022989"/>
    </source>
</evidence>
<dbReference type="Gene3D" id="2.60.40.10">
    <property type="entry name" value="Immunoglobulins"/>
    <property type="match status" value="3"/>
</dbReference>
<dbReference type="Pfam" id="PF08205">
    <property type="entry name" value="C2-set_2"/>
    <property type="match status" value="1"/>
</dbReference>
<proteinExistence type="inferred from homology"/>
<keyword evidence="4 11" id="KW-0732">Signal</keyword>
<dbReference type="GO" id="GO:0007156">
    <property type="term" value="P:homophilic cell adhesion via plasma membrane adhesion molecules"/>
    <property type="evidence" value="ECO:0007669"/>
    <property type="project" value="TreeGrafter"/>
</dbReference>
<evidence type="ECO:0000256" key="6">
    <source>
        <dbReference type="ARBA" id="ARBA00022889"/>
    </source>
</evidence>
<accession>A0A3B5PR24</accession>
<feature type="domain" description="Ig-like" evidence="12">
    <location>
        <begin position="136"/>
        <end position="226"/>
    </location>
</feature>
<dbReference type="SUPFAM" id="SSF48726">
    <property type="entry name" value="Immunoglobulin"/>
    <property type="match status" value="3"/>
</dbReference>
<dbReference type="GO" id="GO:0005912">
    <property type="term" value="C:adherens junction"/>
    <property type="evidence" value="ECO:0007669"/>
    <property type="project" value="TreeGrafter"/>
</dbReference>
<dbReference type="GeneTree" id="ENSGT00940000164822"/>
<keyword evidence="9" id="KW-1015">Disulfide bond</keyword>
<feature type="domain" description="Ig-like" evidence="12">
    <location>
        <begin position="17"/>
        <end position="134"/>
    </location>
</feature>
<dbReference type="AlphaFoldDB" id="A0A3B5PR24"/>
<dbReference type="InterPro" id="IPR007110">
    <property type="entry name" value="Ig-like_dom"/>
</dbReference>
<dbReference type="SMART" id="SM00409">
    <property type="entry name" value="IG"/>
    <property type="match status" value="2"/>
</dbReference>
<dbReference type="InterPro" id="IPR036179">
    <property type="entry name" value="Ig-like_dom_sf"/>
</dbReference>
<evidence type="ECO:0000256" key="9">
    <source>
        <dbReference type="ARBA" id="ARBA00023157"/>
    </source>
</evidence>
<dbReference type="PANTHER" id="PTHR23277">
    <property type="entry name" value="NECTIN-RELATED"/>
    <property type="match status" value="1"/>
</dbReference>
<organism evidence="13 14">
    <name type="scientific">Xiphophorus maculatus</name>
    <name type="common">Southern platyfish</name>
    <name type="synonym">Platypoecilus maculatus</name>
    <dbReference type="NCBI Taxonomy" id="8083"/>
    <lineage>
        <taxon>Eukaryota</taxon>
        <taxon>Metazoa</taxon>
        <taxon>Chordata</taxon>
        <taxon>Craniata</taxon>
        <taxon>Vertebrata</taxon>
        <taxon>Euteleostomi</taxon>
        <taxon>Actinopterygii</taxon>
        <taxon>Neopterygii</taxon>
        <taxon>Teleostei</taxon>
        <taxon>Neoteleostei</taxon>
        <taxon>Acanthomorphata</taxon>
        <taxon>Ovalentaria</taxon>
        <taxon>Atherinomorphae</taxon>
        <taxon>Cyprinodontiformes</taxon>
        <taxon>Poeciliidae</taxon>
        <taxon>Poeciliinae</taxon>
        <taxon>Xiphophorus</taxon>
    </lineage>
</organism>
<keyword evidence="6" id="KW-0130">Cell adhesion</keyword>
<dbReference type="Pfam" id="PF07686">
    <property type="entry name" value="V-set"/>
    <property type="match status" value="1"/>
</dbReference>
<dbReference type="Pfam" id="PF13927">
    <property type="entry name" value="Ig_3"/>
    <property type="match status" value="1"/>
</dbReference>
<keyword evidence="3" id="KW-0812">Transmembrane</keyword>
<dbReference type="InterPro" id="IPR051427">
    <property type="entry name" value="Nectin/Nectin-like"/>
</dbReference>
<dbReference type="GO" id="GO:0007157">
    <property type="term" value="P:heterophilic cell-cell adhesion via plasma membrane cell adhesion molecules"/>
    <property type="evidence" value="ECO:0007669"/>
    <property type="project" value="TreeGrafter"/>
</dbReference>
<evidence type="ECO:0000256" key="2">
    <source>
        <dbReference type="ARBA" id="ARBA00007810"/>
    </source>
</evidence>
<reference evidence="13" key="3">
    <citation type="submission" date="2025-08" db="UniProtKB">
        <authorList>
            <consortium name="Ensembl"/>
        </authorList>
    </citation>
    <scope>IDENTIFICATION</scope>
    <source>
        <strain evidence="13">JP 163 A</strain>
    </source>
</reference>
<evidence type="ECO:0000256" key="5">
    <source>
        <dbReference type="ARBA" id="ARBA00022737"/>
    </source>
</evidence>
<dbReference type="InterPro" id="IPR013106">
    <property type="entry name" value="Ig_V-set"/>
</dbReference>
<dbReference type="InterPro" id="IPR013162">
    <property type="entry name" value="CD80_C2-set"/>
</dbReference>
<evidence type="ECO:0000259" key="12">
    <source>
        <dbReference type="PROSITE" id="PS50835"/>
    </source>
</evidence>
<keyword evidence="5" id="KW-0677">Repeat</keyword>
<reference evidence="14" key="2">
    <citation type="journal article" date="2013" name="Nat. Genet.">
        <title>The genome of the platyfish, Xiphophorus maculatus, provides insights into evolutionary adaptation and several complex traits.</title>
        <authorList>
            <person name="Schartl M."/>
            <person name="Walter R.B."/>
            <person name="Shen Y."/>
            <person name="Garcia T."/>
            <person name="Catchen J."/>
            <person name="Amores A."/>
            <person name="Braasch I."/>
            <person name="Chalopin D."/>
            <person name="Volff J.N."/>
            <person name="Lesch K.P."/>
            <person name="Bisazza A."/>
            <person name="Minx P."/>
            <person name="Hillier L."/>
            <person name="Wilson R.K."/>
            <person name="Fuerstenberg S."/>
            <person name="Boore J."/>
            <person name="Searle S."/>
            <person name="Postlethwait J.H."/>
            <person name="Warren W.C."/>
        </authorList>
    </citation>
    <scope>NUCLEOTIDE SEQUENCE [LARGE SCALE GENOMIC DNA]</scope>
    <source>
        <strain evidence="14">JP 163 A</strain>
    </source>
</reference>
<dbReference type="InterPro" id="IPR013783">
    <property type="entry name" value="Ig-like_fold"/>
</dbReference>
<feature type="domain" description="Ig-like" evidence="12">
    <location>
        <begin position="236"/>
        <end position="319"/>
    </location>
</feature>
<comment type="subcellular location">
    <subcellularLocation>
        <location evidence="1">Membrane</location>
        <topology evidence="1">Single-pass membrane protein</topology>
    </subcellularLocation>
</comment>
<feature type="signal peptide" evidence="11">
    <location>
        <begin position="1"/>
        <end position="20"/>
    </location>
</feature>
<sequence length="362" mass="40034">MSYTLLLLTFALVCSRDALAQVAGSSINVLEGGTTTLPCKLTTTLTPNENLEQISWQRRTRGKPLTDNFFTITKDDARLVNGPDRRFKYIGTFAEHNGTLQLSNANVFDAGTYTCIFSIFPSGQPRIVVEITVSVPLQTSVNSTQPTLGNKEVPLVTCTAAGFNPPAKVSWQTDDRLKDKVTWTNNSTLQISDTTTTVSTLFGKPTKEINGNKVQCVIISEKRNVTLPFEIQIYYPPLTVNIKKQSDGLVFTCEAEGNPKPTIIWSRSGNTLPPSVSATSGQGATLRFEKKSPTVAGLYQCEANNTYGSNQSFFYMDLSSDFYGLTEKQYEHPHQTMQQMKTLHYNHRERAGSQEVQADTAI</sequence>
<dbReference type="PROSITE" id="PS50835">
    <property type="entry name" value="IG_LIKE"/>
    <property type="match status" value="3"/>
</dbReference>
<dbReference type="GO" id="GO:0016020">
    <property type="term" value="C:membrane"/>
    <property type="evidence" value="ECO:0007669"/>
    <property type="project" value="UniProtKB-SubCell"/>
</dbReference>
<dbReference type="Proteomes" id="UP000002852">
    <property type="component" value="Unassembled WGS sequence"/>
</dbReference>
<reference evidence="14" key="1">
    <citation type="submission" date="2012-01" db="EMBL/GenBank/DDBJ databases">
        <authorList>
            <person name="Walter R."/>
            <person name="Schartl M."/>
            <person name="Warren W."/>
        </authorList>
    </citation>
    <scope>NUCLEOTIDE SEQUENCE [LARGE SCALE GENOMIC DNA]</scope>
    <source>
        <strain evidence="14">JP 163 A</strain>
    </source>
</reference>
<comment type="similarity">
    <text evidence="2">Belongs to the nectin family.</text>
</comment>
<dbReference type="InterPro" id="IPR003599">
    <property type="entry name" value="Ig_sub"/>
</dbReference>
<keyword evidence="10" id="KW-0325">Glycoprotein</keyword>
<evidence type="ECO:0000256" key="3">
    <source>
        <dbReference type="ARBA" id="ARBA00022692"/>
    </source>
</evidence>
<keyword evidence="14" id="KW-1185">Reference proteome</keyword>